<dbReference type="InterPro" id="IPR010331">
    <property type="entry name" value="ExoD"/>
</dbReference>
<feature type="transmembrane region" description="Helical" evidence="1">
    <location>
        <begin position="60"/>
        <end position="80"/>
    </location>
</feature>
<sequence length="202" mass="21856">MQNQTQTRRAVRDIVAAIDARARDEDEIRIEDVLGSLGGASFVPVLLVPALFVVSPLSGIPLFSSACGILIALISAQMLLGRDHLWLPRLLTRRHIAGDKLRKATGKLQGIARWMDLHTKERLRLFTHRPFRWVTQGACLLCGAAMPFLELVPFSSSILGAAVTLLALSLLVRDGLIALFGLCFIGLACGVGYWAVSGTLAA</sequence>
<protein>
    <submittedName>
        <fullName evidence="2">Exopolysaccharide biosynthesis protein</fullName>
    </submittedName>
</protein>
<keyword evidence="1" id="KW-0812">Transmembrane</keyword>
<evidence type="ECO:0000313" key="3">
    <source>
        <dbReference type="Proteomes" id="UP001623290"/>
    </source>
</evidence>
<accession>A0ABZ1E0M8</accession>
<dbReference type="Pfam" id="PF06055">
    <property type="entry name" value="ExoD"/>
    <property type="match status" value="1"/>
</dbReference>
<name>A0ABZ1E0M8_9RHOB</name>
<dbReference type="RefSeq" id="WP_406721376.1">
    <property type="nucleotide sequence ID" value="NZ_CP135443.1"/>
</dbReference>
<feature type="transmembrane region" description="Helical" evidence="1">
    <location>
        <begin position="177"/>
        <end position="196"/>
    </location>
</feature>
<dbReference type="Proteomes" id="UP001623290">
    <property type="component" value="Chromosome"/>
</dbReference>
<keyword evidence="3" id="KW-1185">Reference proteome</keyword>
<evidence type="ECO:0000313" key="2">
    <source>
        <dbReference type="EMBL" id="WRY34624.1"/>
    </source>
</evidence>
<dbReference type="PIRSF" id="PIRSF033239">
    <property type="entry name" value="ExoD"/>
    <property type="match status" value="1"/>
</dbReference>
<gene>
    <name evidence="2" type="ORF">RPE78_04840</name>
</gene>
<feature type="transmembrane region" description="Helical" evidence="1">
    <location>
        <begin position="33"/>
        <end position="54"/>
    </location>
</feature>
<dbReference type="EMBL" id="CP135443">
    <property type="protein sequence ID" value="WRY34624.1"/>
    <property type="molecule type" value="Genomic_DNA"/>
</dbReference>
<dbReference type="PANTHER" id="PTHR41795">
    <property type="entry name" value="EXOPOLYSACCHARIDE SYNTHESIS PROTEIN"/>
    <property type="match status" value="1"/>
</dbReference>
<proteinExistence type="predicted"/>
<evidence type="ECO:0000256" key="1">
    <source>
        <dbReference type="SAM" id="Phobius"/>
    </source>
</evidence>
<keyword evidence="1" id="KW-1133">Transmembrane helix</keyword>
<dbReference type="PANTHER" id="PTHR41795:SF1">
    <property type="entry name" value="EXOPOLYSACCHARIDE SYNTHESIS PROTEIN"/>
    <property type="match status" value="1"/>
</dbReference>
<keyword evidence="1" id="KW-0472">Membrane</keyword>
<reference evidence="2 3" key="1">
    <citation type="submission" date="2023-09" db="EMBL/GenBank/DDBJ databases">
        <title>Thioclava shenzhenensis sp. nov., a multidrug resistant bacteria-antagonizing species isolated from coastal seawater.</title>
        <authorList>
            <person name="Long M."/>
        </authorList>
    </citation>
    <scope>NUCLEOTIDE SEQUENCE [LARGE SCALE GENOMIC DNA]</scope>
    <source>
        <strain evidence="2 3">FTW29</strain>
    </source>
</reference>
<organism evidence="2 3">
    <name type="scientific">Thioclava litoralis</name>
    <dbReference type="NCBI Taxonomy" id="3076557"/>
    <lineage>
        <taxon>Bacteria</taxon>
        <taxon>Pseudomonadati</taxon>
        <taxon>Pseudomonadota</taxon>
        <taxon>Alphaproteobacteria</taxon>
        <taxon>Rhodobacterales</taxon>
        <taxon>Paracoccaceae</taxon>
        <taxon>Thioclava</taxon>
    </lineage>
</organism>